<dbReference type="SUPFAM" id="SSF69593">
    <property type="entry name" value="Glycerol-3-phosphate (1)-acyltransferase"/>
    <property type="match status" value="1"/>
</dbReference>
<dbReference type="OrthoDB" id="417078at2759"/>
<dbReference type="GO" id="GO:0006654">
    <property type="term" value="P:phosphatidic acid biosynthetic process"/>
    <property type="evidence" value="ECO:0007669"/>
    <property type="project" value="TreeGrafter"/>
</dbReference>
<keyword evidence="7" id="KW-1185">Reference proteome</keyword>
<feature type="transmembrane region" description="Helical" evidence="4">
    <location>
        <begin position="114"/>
        <end position="136"/>
    </location>
</feature>
<proteinExistence type="predicted"/>
<evidence type="ECO:0000313" key="6">
    <source>
        <dbReference type="EMBL" id="KAF0975487.1"/>
    </source>
</evidence>
<organism evidence="6 7">
    <name type="scientific">Naegleria fowleri</name>
    <name type="common">Brain eating amoeba</name>
    <dbReference type="NCBI Taxonomy" id="5763"/>
    <lineage>
        <taxon>Eukaryota</taxon>
        <taxon>Discoba</taxon>
        <taxon>Heterolobosea</taxon>
        <taxon>Tetramitia</taxon>
        <taxon>Eutetramitia</taxon>
        <taxon>Vahlkampfiidae</taxon>
        <taxon>Naegleria</taxon>
    </lineage>
</organism>
<accession>A0A6A5BEM8</accession>
<comment type="caution">
    <text evidence="6">The sequence shown here is derived from an EMBL/GenBank/DDBJ whole genome shotgun (WGS) entry which is preliminary data.</text>
</comment>
<dbReference type="AlphaFoldDB" id="A0A6A5BEM8"/>
<dbReference type="PANTHER" id="PTHR10434:SF11">
    <property type="entry name" value="1-ACYL-SN-GLYCEROL-3-PHOSPHATE ACYLTRANSFERASE"/>
    <property type="match status" value="1"/>
</dbReference>
<gene>
    <name evidence="6" type="ORF">FDP41_005481</name>
</gene>
<protein>
    <recommendedName>
        <fullName evidence="5">Phospholipid/glycerol acyltransferase domain-containing protein</fullName>
    </recommendedName>
</protein>
<keyword evidence="4" id="KW-1133">Transmembrane helix</keyword>
<dbReference type="VEuPathDB" id="AmoebaDB:NF0014160"/>
<dbReference type="Pfam" id="PF01553">
    <property type="entry name" value="Acyltransferase"/>
    <property type="match status" value="1"/>
</dbReference>
<name>A0A6A5BEM8_NAEFO</name>
<keyword evidence="1" id="KW-0808">Transferase</keyword>
<dbReference type="InterPro" id="IPR002123">
    <property type="entry name" value="Plipid/glycerol_acylTrfase"/>
</dbReference>
<dbReference type="OMA" id="ITISHTH"/>
<evidence type="ECO:0000313" key="7">
    <source>
        <dbReference type="Proteomes" id="UP000444721"/>
    </source>
</evidence>
<evidence type="ECO:0000256" key="1">
    <source>
        <dbReference type="ARBA" id="ARBA00022679"/>
    </source>
</evidence>
<keyword evidence="4" id="KW-0472">Membrane</keyword>
<dbReference type="Proteomes" id="UP000444721">
    <property type="component" value="Unassembled WGS sequence"/>
</dbReference>
<keyword evidence="4" id="KW-0812">Transmembrane</keyword>
<dbReference type="GO" id="GO:0005783">
    <property type="term" value="C:endoplasmic reticulum"/>
    <property type="evidence" value="ECO:0007669"/>
    <property type="project" value="TreeGrafter"/>
</dbReference>
<keyword evidence="2" id="KW-0012">Acyltransferase</keyword>
<evidence type="ECO:0000256" key="3">
    <source>
        <dbReference type="SAM" id="MobiDB-lite"/>
    </source>
</evidence>
<dbReference type="EMBL" id="VFQX01000044">
    <property type="protein sequence ID" value="KAF0975487.1"/>
    <property type="molecule type" value="Genomic_DNA"/>
</dbReference>
<feature type="region of interest" description="Disordered" evidence="3">
    <location>
        <begin position="1"/>
        <end position="37"/>
    </location>
</feature>
<dbReference type="RefSeq" id="XP_044560200.1">
    <property type="nucleotide sequence ID" value="XM_044709010.1"/>
</dbReference>
<dbReference type="GO" id="GO:0003841">
    <property type="term" value="F:1-acylglycerol-3-phosphate O-acyltransferase activity"/>
    <property type="evidence" value="ECO:0007669"/>
    <property type="project" value="TreeGrafter"/>
</dbReference>
<dbReference type="VEuPathDB" id="AmoebaDB:FDP41_005481"/>
<evidence type="ECO:0000256" key="2">
    <source>
        <dbReference type="ARBA" id="ARBA00023315"/>
    </source>
</evidence>
<evidence type="ECO:0000256" key="4">
    <source>
        <dbReference type="SAM" id="Phobius"/>
    </source>
</evidence>
<dbReference type="VEuPathDB" id="AmoebaDB:NfTy_066580"/>
<sequence length="375" mass="42081">MNSSDSPSSSSSSSTETNDTTTTTTTTATNTSTTTTTHTTTVTTSQQQQQFLAPQEQVQQVQQIHQAQMAAANDDRYKKMVATPTSTSTSTALNHPHKPFTALQTTSTNKYSPVVNLMCTLWASVCFFSLWIPAYFCSVVCYKVCRWLGMDTSRAFTSQFMRVSSRLAVKLNPFWNIKYMELEQAPKKNTNQGRLIFICNHQSNMDPIAINSVFDWNAKWVSKDSIFNVPFGGYMMHHCGDIPLTFATEKIEDTNTVKQSAKNCLQVCKEWLEQNVPVFIFPEGRRSVTQNILEFKKGAFILAQQTNSLIVPMAIHGTGDMWPVHQSLASPGKAVVVMGSPIDPSKYNDLDELVKDARIKVIELHERAKQEWSKM</sequence>
<feature type="domain" description="Phospholipid/glycerol acyltransferase" evidence="5">
    <location>
        <begin position="195"/>
        <end position="318"/>
    </location>
</feature>
<evidence type="ECO:0000259" key="5">
    <source>
        <dbReference type="SMART" id="SM00563"/>
    </source>
</evidence>
<reference evidence="6 7" key="1">
    <citation type="journal article" date="2019" name="Sci. Rep.">
        <title>Nanopore sequencing improves the draft genome of the human pathogenic amoeba Naegleria fowleri.</title>
        <authorList>
            <person name="Liechti N."/>
            <person name="Schurch N."/>
            <person name="Bruggmann R."/>
            <person name="Wittwer M."/>
        </authorList>
    </citation>
    <scope>NUCLEOTIDE SEQUENCE [LARGE SCALE GENOMIC DNA]</scope>
    <source>
        <strain evidence="6 7">ATCC 30894</strain>
    </source>
</reference>
<dbReference type="CDD" id="cd07989">
    <property type="entry name" value="LPLAT_AGPAT-like"/>
    <property type="match status" value="1"/>
</dbReference>
<dbReference type="GeneID" id="68112699"/>
<dbReference type="PANTHER" id="PTHR10434">
    <property type="entry name" value="1-ACYL-SN-GLYCEROL-3-PHOSPHATE ACYLTRANSFERASE"/>
    <property type="match status" value="1"/>
</dbReference>
<dbReference type="SMART" id="SM00563">
    <property type="entry name" value="PlsC"/>
    <property type="match status" value="1"/>
</dbReference>